<protein>
    <submittedName>
        <fullName evidence="2">Uncharacterized protein</fullName>
    </submittedName>
</protein>
<feature type="compositionally biased region" description="Basic residues" evidence="1">
    <location>
        <begin position="59"/>
        <end position="72"/>
    </location>
</feature>
<sequence length="357" mass="40488">MANHGMGYVQCAEALRTDSGMRRAEQRTLIQDFNKKSEKAERTLRRLLLDWNVKKERRAARMAHAGGRHQRPGARNASGTTSPMRQAAIHMLVIDTVPYLTEEDMMRKMLSDICAAYQDTIEDALASLPSRAKMRLADHWMCSVAAAIVKLIDEIQEGEAELKKETSEAMGQLVAKVAEYYLDDRRTHLGHDPGERDITSKKAENRSRFDLDARVLASIQRRRAPAKNADSERGQTSNLAGDEESEYWLRMVEEYEIRIVVSFIRKLAATQTANILDILASPVDARIKTFKKALQIFTCYICVNAERHQMVWEYCMAPLIAEGLSENLEMILTDSLPVFIASPDWQATEITRLRPSS</sequence>
<proteinExistence type="predicted"/>
<dbReference type="EMBL" id="LRPO01000016">
    <property type="protein sequence ID" value="KWZ82281.1"/>
    <property type="molecule type" value="Genomic_DNA"/>
</dbReference>
<evidence type="ECO:0000313" key="2">
    <source>
        <dbReference type="EMBL" id="KWZ82281.1"/>
    </source>
</evidence>
<evidence type="ECO:0000256" key="1">
    <source>
        <dbReference type="SAM" id="MobiDB-lite"/>
    </source>
</evidence>
<dbReference type="Proteomes" id="UP000070092">
    <property type="component" value="Unassembled WGS sequence"/>
</dbReference>
<name>A0A133KRQ6_BIFBI</name>
<accession>A0A133KRQ6</accession>
<dbReference type="AlphaFoldDB" id="A0A133KRQ6"/>
<feature type="region of interest" description="Disordered" evidence="1">
    <location>
        <begin position="59"/>
        <end position="81"/>
    </location>
</feature>
<dbReference type="RefSeq" id="WP_155641520.1">
    <property type="nucleotide sequence ID" value="NZ_JAKNHM020000002.1"/>
</dbReference>
<organism evidence="2 3">
    <name type="scientific">Bifidobacterium bifidum</name>
    <dbReference type="NCBI Taxonomy" id="1681"/>
    <lineage>
        <taxon>Bacteria</taxon>
        <taxon>Bacillati</taxon>
        <taxon>Actinomycetota</taxon>
        <taxon>Actinomycetes</taxon>
        <taxon>Bifidobacteriales</taxon>
        <taxon>Bifidobacteriaceae</taxon>
        <taxon>Bifidobacterium</taxon>
    </lineage>
</organism>
<gene>
    <name evidence="2" type="ORF">HMPREF3196_00362</name>
</gene>
<dbReference type="PATRIC" id="fig|1681.53.peg.349"/>
<comment type="caution">
    <text evidence="2">The sequence shown here is derived from an EMBL/GenBank/DDBJ whole genome shotgun (WGS) entry which is preliminary data.</text>
</comment>
<reference evidence="2 3" key="1">
    <citation type="submission" date="2016-01" db="EMBL/GenBank/DDBJ databases">
        <authorList>
            <person name="Oliw E.H."/>
        </authorList>
    </citation>
    <scope>NUCLEOTIDE SEQUENCE [LARGE SCALE GENOMIC DNA]</scope>
    <source>
        <strain evidence="2 3">MJR8628B</strain>
    </source>
</reference>
<evidence type="ECO:0000313" key="3">
    <source>
        <dbReference type="Proteomes" id="UP000070092"/>
    </source>
</evidence>